<gene>
    <name evidence="1" type="ORF">LCGC14_2171480</name>
</gene>
<sequence length="51" mass="5831">MTLENALLYAVEFLYHVPAPIEQNILGTMDCSDEAWQEVIQVLHKETGGRR</sequence>
<comment type="caution">
    <text evidence="1">The sequence shown here is derived from an EMBL/GenBank/DDBJ whole genome shotgun (WGS) entry which is preliminary data.</text>
</comment>
<dbReference type="AlphaFoldDB" id="A0A0F9DQ40"/>
<protein>
    <submittedName>
        <fullName evidence="1">Uncharacterized protein</fullName>
    </submittedName>
</protein>
<organism evidence="1">
    <name type="scientific">marine sediment metagenome</name>
    <dbReference type="NCBI Taxonomy" id="412755"/>
    <lineage>
        <taxon>unclassified sequences</taxon>
        <taxon>metagenomes</taxon>
        <taxon>ecological metagenomes</taxon>
    </lineage>
</organism>
<reference evidence="1" key="1">
    <citation type="journal article" date="2015" name="Nature">
        <title>Complex archaea that bridge the gap between prokaryotes and eukaryotes.</title>
        <authorList>
            <person name="Spang A."/>
            <person name="Saw J.H."/>
            <person name="Jorgensen S.L."/>
            <person name="Zaremba-Niedzwiedzka K."/>
            <person name="Martijn J."/>
            <person name="Lind A.E."/>
            <person name="van Eijk R."/>
            <person name="Schleper C."/>
            <person name="Guy L."/>
            <person name="Ettema T.J."/>
        </authorList>
    </citation>
    <scope>NUCLEOTIDE SEQUENCE</scope>
</reference>
<dbReference type="EMBL" id="LAZR01028044">
    <property type="protein sequence ID" value="KKL63799.1"/>
    <property type="molecule type" value="Genomic_DNA"/>
</dbReference>
<proteinExistence type="predicted"/>
<accession>A0A0F9DQ40</accession>
<name>A0A0F9DQ40_9ZZZZ</name>
<evidence type="ECO:0000313" key="1">
    <source>
        <dbReference type="EMBL" id="KKL63799.1"/>
    </source>
</evidence>